<dbReference type="InterPro" id="IPR040144">
    <property type="entry name" value="RAP1GDS1"/>
</dbReference>
<gene>
    <name evidence="1" type="ORF">DAKH74_052380</name>
</gene>
<comment type="caution">
    <text evidence="1">The sequence shown here is derived from an EMBL/GenBank/DDBJ whole genome shotgun (WGS) entry which is preliminary data.</text>
</comment>
<organism evidence="1 2">
    <name type="scientific">Maudiozyma humilis</name>
    <name type="common">Sour dough yeast</name>
    <name type="synonym">Kazachstania humilis</name>
    <dbReference type="NCBI Taxonomy" id="51915"/>
    <lineage>
        <taxon>Eukaryota</taxon>
        <taxon>Fungi</taxon>
        <taxon>Dikarya</taxon>
        <taxon>Ascomycota</taxon>
        <taxon>Saccharomycotina</taxon>
        <taxon>Saccharomycetes</taxon>
        <taxon>Saccharomycetales</taxon>
        <taxon>Saccharomycetaceae</taxon>
        <taxon>Maudiozyma</taxon>
    </lineage>
</organism>
<protein>
    <submittedName>
        <fullName evidence="1">Bem4 protein</fullName>
    </submittedName>
</protein>
<evidence type="ECO:0000313" key="2">
    <source>
        <dbReference type="Proteomes" id="UP001377567"/>
    </source>
</evidence>
<dbReference type="GO" id="GO:0005085">
    <property type="term" value="F:guanyl-nucleotide exchange factor activity"/>
    <property type="evidence" value="ECO:0007669"/>
    <property type="project" value="InterPro"/>
</dbReference>
<evidence type="ECO:0000313" key="1">
    <source>
        <dbReference type="EMBL" id="GMM58621.1"/>
    </source>
</evidence>
<dbReference type="AlphaFoldDB" id="A0AAV5S4F5"/>
<dbReference type="EMBL" id="BTGD01000025">
    <property type="protein sequence ID" value="GMM58621.1"/>
    <property type="molecule type" value="Genomic_DNA"/>
</dbReference>
<accession>A0AAV5S4F5</accession>
<proteinExistence type="predicted"/>
<sequence length="612" mass="68076">MDYNDILFGLQPLLNAASITDVPIESVYLESYLTVLDQLAVSLRAPANRDVVGQTGLLPNLLRVLCDTLDNCFADAGTDSQKVAYFRIASELIRSIANTLVDNDANREIFMGSGLTGRNQITDYYVGRILNLIDLPLGAPNDLLSNLQTRTVVMIRNLCLDNEEYMKRVATFVRGPLLSMLRANQHVFQEDPDSVVLGADLLSEFIELDAEGFTLGDELFLSKVIQNIANVIPNDIVISEEADHENEVEADPAVDILFSLTHSLENIVKYNDEHKVVLHDAEEIVSAIQNSLFNALDILDQKEFQNKLIIMRRIVASAGFISANESNSNKNEQELCVSKIKNSRSGYTLALSFIILSNSINSKADADNLERVIKIDDIINAAAYLTDPMQFQGYLDLLKKTLTLTNAMFLSKDLLMKLSAVLKICHDQGKYFQNLTPLLQNLLKKLILVLPSKSVQDIIQDRAASPMLELVTESGSLIACLALDKLLVTRIPSETEVLAELWNTVFQFNGGDNQNNGLSINILFQITKTMGIYLKNTQEHDTTNNILFQKHSEQLLLIMDTILPMKDDNSNGAASVYNNGKFIAGMVLNILKNTSTLSEQEQDLQNKTSAFF</sequence>
<reference evidence="1 2" key="1">
    <citation type="journal article" date="2023" name="Elife">
        <title>Identification of key yeast species and microbe-microbe interactions impacting larval growth of Drosophila in the wild.</title>
        <authorList>
            <person name="Mure A."/>
            <person name="Sugiura Y."/>
            <person name="Maeda R."/>
            <person name="Honda K."/>
            <person name="Sakurai N."/>
            <person name="Takahashi Y."/>
            <person name="Watada M."/>
            <person name="Katoh T."/>
            <person name="Gotoh A."/>
            <person name="Gotoh Y."/>
            <person name="Taniguchi I."/>
            <person name="Nakamura K."/>
            <person name="Hayashi T."/>
            <person name="Katayama T."/>
            <person name="Uemura T."/>
            <person name="Hattori Y."/>
        </authorList>
    </citation>
    <scope>NUCLEOTIDE SEQUENCE [LARGE SCALE GENOMIC DNA]</scope>
    <source>
        <strain evidence="1 2">KH-74</strain>
    </source>
</reference>
<dbReference type="Proteomes" id="UP001377567">
    <property type="component" value="Unassembled WGS sequence"/>
</dbReference>
<keyword evidence="2" id="KW-1185">Reference proteome</keyword>
<name>A0AAV5S4F5_MAUHU</name>
<dbReference type="PANTHER" id="PTHR10957">
    <property type="entry name" value="RAP1 GTPASE-GDP DISSOCIATION STIMULATOR 1"/>
    <property type="match status" value="1"/>
</dbReference>